<dbReference type="NCBIfam" id="TIGR01063">
    <property type="entry name" value="gyrA"/>
    <property type="match status" value="1"/>
</dbReference>
<dbReference type="InterPro" id="IPR013757">
    <property type="entry name" value="Topo_IIA_A_a_sf"/>
</dbReference>
<evidence type="ECO:0000256" key="9">
    <source>
        <dbReference type="PROSITE-ProRule" id="PRU01384"/>
    </source>
</evidence>
<keyword evidence="13" id="KW-1185">Reference proteome</keyword>
<dbReference type="EC" id="5.6.2.2" evidence="8"/>
<feature type="active site" description="O-(5'-phospho-DNA)-tyrosine intermediate" evidence="8 9">
    <location>
        <position position="126"/>
    </location>
</feature>
<comment type="miscellaneous">
    <text evidence="8">Few gyrases are as efficient as E.coli at forming negative supercoils. Not all organisms have 2 type II topoisomerases; in organisms with a single type II topoisomerase this enzyme also has to decatenate newly replicated chromosomes.</text>
</comment>
<accession>A0ABT1BXI1</accession>
<dbReference type="InterPro" id="IPR006691">
    <property type="entry name" value="GyrA/parC_rep"/>
</dbReference>
<dbReference type="GO" id="GO:0003918">
    <property type="term" value="F:DNA topoisomerase type II (double strand cut, ATP-hydrolyzing) activity"/>
    <property type="evidence" value="ECO:0007669"/>
    <property type="project" value="UniProtKB-EC"/>
</dbReference>
<dbReference type="NCBIfam" id="NF004043">
    <property type="entry name" value="PRK05560.1"/>
    <property type="match status" value="1"/>
</dbReference>
<dbReference type="Gene3D" id="2.120.10.90">
    <property type="entry name" value="DNA gyrase/topoisomerase IV, subunit A, C-terminal"/>
    <property type="match status" value="1"/>
</dbReference>
<dbReference type="Gene3D" id="1.10.268.10">
    <property type="entry name" value="Topoisomerase, domain 3"/>
    <property type="match status" value="1"/>
</dbReference>
<feature type="region of interest" description="Disordered" evidence="10">
    <location>
        <begin position="836"/>
        <end position="897"/>
    </location>
</feature>
<dbReference type="PANTHER" id="PTHR43493">
    <property type="entry name" value="DNA GYRASE/TOPOISOMERASE SUBUNIT A"/>
    <property type="match status" value="1"/>
</dbReference>
<keyword evidence="3 8" id="KW-0547">Nucleotide-binding</keyword>
<feature type="domain" description="Topo IIA-type catalytic" evidence="11">
    <location>
        <begin position="38"/>
        <end position="501"/>
    </location>
</feature>
<dbReference type="SUPFAM" id="SSF56719">
    <property type="entry name" value="Type II DNA topoisomerase"/>
    <property type="match status" value="1"/>
</dbReference>
<comment type="similarity">
    <text evidence="2 8">Belongs to the type II topoisomerase GyrA/ParC subunit family.</text>
</comment>
<dbReference type="RefSeq" id="WP_252760471.1">
    <property type="nucleotide sequence ID" value="NZ_JAMXLY010000011.1"/>
</dbReference>
<dbReference type="Proteomes" id="UP001204015">
    <property type="component" value="Unassembled WGS sequence"/>
</dbReference>
<evidence type="ECO:0000256" key="5">
    <source>
        <dbReference type="ARBA" id="ARBA00023029"/>
    </source>
</evidence>
<dbReference type="CDD" id="cd00187">
    <property type="entry name" value="TOP4c"/>
    <property type="match status" value="1"/>
</dbReference>
<evidence type="ECO:0000313" key="12">
    <source>
        <dbReference type="EMBL" id="MCO6025108.1"/>
    </source>
</evidence>
<name>A0ABT1BXI1_9BACT</name>
<reference evidence="12 13" key="1">
    <citation type="submission" date="2022-06" db="EMBL/GenBank/DDBJ databases">
        <title>A taxonomic note on the genus Prevotella: Description of four novel genera and emended description of the genera Hallella and Xylanibacter.</title>
        <authorList>
            <person name="Hitch T.C.A."/>
        </authorList>
    </citation>
    <scope>NUCLEOTIDE SEQUENCE [LARGE SCALE GENOMIC DNA]</scope>
    <source>
        <strain evidence="12 13">DSM 100619</strain>
    </source>
</reference>
<dbReference type="Pfam" id="PF03989">
    <property type="entry name" value="DNA_gyraseA_C"/>
    <property type="match status" value="6"/>
</dbReference>
<organism evidence="12 13">
    <name type="scientific">Segatella cerevisiae</name>
    <dbReference type="NCBI Taxonomy" id="2053716"/>
    <lineage>
        <taxon>Bacteria</taxon>
        <taxon>Pseudomonadati</taxon>
        <taxon>Bacteroidota</taxon>
        <taxon>Bacteroidia</taxon>
        <taxon>Bacteroidales</taxon>
        <taxon>Prevotellaceae</taxon>
        <taxon>Segatella</taxon>
    </lineage>
</organism>
<evidence type="ECO:0000256" key="6">
    <source>
        <dbReference type="ARBA" id="ARBA00023125"/>
    </source>
</evidence>
<evidence type="ECO:0000256" key="10">
    <source>
        <dbReference type="SAM" id="MobiDB-lite"/>
    </source>
</evidence>
<dbReference type="SMART" id="SM00434">
    <property type="entry name" value="TOP4c"/>
    <property type="match status" value="1"/>
</dbReference>
<dbReference type="InterPro" id="IPR050220">
    <property type="entry name" value="Type_II_DNA_Topoisomerases"/>
</dbReference>
<dbReference type="InterPro" id="IPR013760">
    <property type="entry name" value="Topo_IIA-like_dom_sf"/>
</dbReference>
<keyword evidence="5 8" id="KW-0799">Topoisomerase</keyword>
<evidence type="ECO:0000256" key="2">
    <source>
        <dbReference type="ARBA" id="ARBA00008263"/>
    </source>
</evidence>
<evidence type="ECO:0000256" key="4">
    <source>
        <dbReference type="ARBA" id="ARBA00022840"/>
    </source>
</evidence>
<evidence type="ECO:0000256" key="3">
    <source>
        <dbReference type="ARBA" id="ARBA00022741"/>
    </source>
</evidence>
<feature type="short sequence motif" description="GyrA-box" evidence="8">
    <location>
        <begin position="528"/>
        <end position="534"/>
    </location>
</feature>
<evidence type="ECO:0000256" key="7">
    <source>
        <dbReference type="ARBA" id="ARBA00023235"/>
    </source>
</evidence>
<comment type="caution">
    <text evidence="12">The sequence shown here is derived from an EMBL/GenBank/DDBJ whole genome shotgun (WGS) entry which is preliminary data.</text>
</comment>
<dbReference type="InterPro" id="IPR035516">
    <property type="entry name" value="Gyrase/topoIV_suA_C"/>
</dbReference>
<evidence type="ECO:0000313" key="13">
    <source>
        <dbReference type="Proteomes" id="UP001204015"/>
    </source>
</evidence>
<keyword evidence="7 8" id="KW-0413">Isomerase</keyword>
<comment type="subcellular location">
    <subcellularLocation>
        <location evidence="8">Cytoplasm</location>
    </subcellularLocation>
</comment>
<dbReference type="EMBL" id="JAMXLY010000011">
    <property type="protein sequence ID" value="MCO6025108.1"/>
    <property type="molecule type" value="Genomic_DNA"/>
</dbReference>
<sequence length="897" mass="100152">MDDNQTIDQDRILKINIEEEMKSSYIDYSMSVIVARALPDVRDGFKPVHRRILFGMLGIGNTSDKPYKKCARVVGEVLGKYHPHGDSSVYGALVRMGQDWNMRYTLVDGQGNFGSVDGDSPAAMRYTECRLSKIGEHVMDDLEKDTVNMTNNFDDTLKEPSVMPTKIPNLLVNGANGIAVGMATNVPTHNLNEVIDGCCAYIDNPDIDLDGLMQYIKAPDFPTGAYIYGIQGVRQAYETGRGRIIMRAKANIESNESHDKIVITEIPYGVNKAELIEYIAELVKEGKIQGIANANDESGRQGMRIVIDVKKDANANVILNKLFKMTALQSSFSVNCIALVNGRPRLLSLRDCVKYFVEHRHDVTIRRTQYDLRKAQERAHILEGLIIACDNIDEVVHIIRGSKTPVDAQHNLEQRFKLDELQSKAIVDMRLSQLTGLRMDQLHAEYDDLEKKIAYYQQILNDPELCKKVMKDDLLEVKEKFGDARRTEIKYSSEEFNPEDFYPNDPVVITVSHLGYIKRTPLNQFREQARGGVGAKGARTRDNDFTEFIYPATMHQTMLLFTRKGRVYWLKCYEIPEGDKNSKGRAIQNLLNIDKDDQVNAFLRLKGLQEEEFIKSHYVVFSTKNGTVKKTCLDQYAHPRANGVIAINIVEGDEVVDVRLTNGHNELIMANRNGRAVRFNENAIRPMGRTATGVRGIRLDSGNDACIGMIVINDPENETVMVVSEKGYGKRSSVSDYRITNRGGKGVKTLTITEKTGKLVAIKNVTDKNDLMIINKSGIVIRLAVANVRIMGRVTQGVRLINLTKKNDAIASVCKVMSSDLEATVEEESRAMWAKKSEEIKQDGTTGASDEGHAEPEAAPETSGDESTPSDEDGTDAVKGEDGDDSSDPVTPNTDFE</sequence>
<feature type="compositionally biased region" description="Polar residues" evidence="10">
    <location>
        <begin position="888"/>
        <end position="897"/>
    </location>
</feature>
<dbReference type="Gene3D" id="3.90.199.10">
    <property type="entry name" value="Topoisomerase II, domain 5"/>
    <property type="match status" value="1"/>
</dbReference>
<dbReference type="InterPro" id="IPR002205">
    <property type="entry name" value="Topo_IIA_dom_A"/>
</dbReference>
<gene>
    <name evidence="8 12" type="primary">gyrA</name>
    <name evidence="12" type="ORF">NG821_04515</name>
</gene>
<dbReference type="PROSITE" id="PS52040">
    <property type="entry name" value="TOPO_IIA"/>
    <property type="match status" value="1"/>
</dbReference>
<comment type="subunit">
    <text evidence="8">Heterotetramer, composed of two GyrA and two GyrB chains. In the heterotetramer, GyrA contains the active site tyrosine that forms a transient covalent intermediate with DNA, while GyrB binds cofactors and catalyzes ATP hydrolysis.</text>
</comment>
<dbReference type="Pfam" id="PF00521">
    <property type="entry name" value="DNA_topoisoIV"/>
    <property type="match status" value="1"/>
</dbReference>
<evidence type="ECO:0000259" key="11">
    <source>
        <dbReference type="PROSITE" id="PS52040"/>
    </source>
</evidence>
<keyword evidence="6 8" id="KW-0238">DNA-binding</keyword>
<dbReference type="InterPro" id="IPR013758">
    <property type="entry name" value="Topo_IIA_A/C_ab"/>
</dbReference>
<dbReference type="PANTHER" id="PTHR43493:SF5">
    <property type="entry name" value="DNA GYRASE SUBUNIT A, CHLOROPLASTIC_MITOCHONDRIAL"/>
    <property type="match status" value="1"/>
</dbReference>
<keyword evidence="8" id="KW-0963">Cytoplasm</keyword>
<dbReference type="NCBIfam" id="NF004044">
    <property type="entry name" value="PRK05561.1"/>
    <property type="match status" value="1"/>
</dbReference>
<keyword evidence="4 8" id="KW-0067">ATP-binding</keyword>
<evidence type="ECO:0000256" key="1">
    <source>
        <dbReference type="ARBA" id="ARBA00000185"/>
    </source>
</evidence>
<dbReference type="SUPFAM" id="SSF101904">
    <property type="entry name" value="GyrA/ParC C-terminal domain-like"/>
    <property type="match status" value="1"/>
</dbReference>
<dbReference type="InterPro" id="IPR005743">
    <property type="entry name" value="GyrA"/>
</dbReference>
<proteinExistence type="inferred from homology"/>
<evidence type="ECO:0000256" key="8">
    <source>
        <dbReference type="HAMAP-Rule" id="MF_01897"/>
    </source>
</evidence>
<dbReference type="Gene3D" id="3.30.1360.40">
    <property type="match status" value="1"/>
</dbReference>
<comment type="catalytic activity">
    <reaction evidence="1 8 9">
        <text>ATP-dependent breakage, passage and rejoining of double-stranded DNA.</text>
        <dbReference type="EC" id="5.6.2.2"/>
    </reaction>
</comment>
<dbReference type="HAMAP" id="MF_01897">
    <property type="entry name" value="GyrA"/>
    <property type="match status" value="1"/>
</dbReference>
<protein>
    <recommendedName>
        <fullName evidence="8">DNA gyrase subunit A</fullName>
        <ecNumber evidence="8">5.6.2.2</ecNumber>
    </recommendedName>
</protein>
<comment type="function">
    <text evidence="8">A type II topoisomerase that negatively supercoils closed circular double-stranded (ds) DNA in an ATP-dependent manner to modulate DNA topology and maintain chromosomes in an underwound state. Negative supercoiling favors strand separation, and DNA replication, transcription, recombination and repair, all of which involve strand separation. Also able to catalyze the interconversion of other topological isomers of dsDNA rings, including catenanes and knotted rings. Type II topoisomerases break and join 2 DNA strands simultaneously in an ATP-dependent manner.</text>
</comment>